<comment type="caution">
    <text evidence="2">The sequence shown here is derived from an EMBL/GenBank/DDBJ whole genome shotgun (WGS) entry which is preliminary data.</text>
</comment>
<evidence type="ECO:0000256" key="1">
    <source>
        <dbReference type="SAM" id="MobiDB-lite"/>
    </source>
</evidence>
<feature type="region of interest" description="Disordered" evidence="1">
    <location>
        <begin position="41"/>
        <end position="149"/>
    </location>
</feature>
<dbReference type="GeneID" id="19202794"/>
<reference evidence="3" key="1">
    <citation type="journal article" date="2012" name="Science">
        <title>The Paleozoic origin of enzymatic lignin decomposition reconstructed from 31 fungal genomes.</title>
        <authorList>
            <person name="Floudas D."/>
            <person name="Binder M."/>
            <person name="Riley R."/>
            <person name="Barry K."/>
            <person name="Blanchette R.A."/>
            <person name="Henrissat B."/>
            <person name="Martinez A.T."/>
            <person name="Otillar R."/>
            <person name="Spatafora J.W."/>
            <person name="Yadav J.S."/>
            <person name="Aerts A."/>
            <person name="Benoit I."/>
            <person name="Boyd A."/>
            <person name="Carlson A."/>
            <person name="Copeland A."/>
            <person name="Coutinho P.M."/>
            <person name="de Vries R.P."/>
            <person name="Ferreira P."/>
            <person name="Findley K."/>
            <person name="Foster B."/>
            <person name="Gaskell J."/>
            <person name="Glotzer D."/>
            <person name="Gorecki P."/>
            <person name="Heitman J."/>
            <person name="Hesse C."/>
            <person name="Hori C."/>
            <person name="Igarashi K."/>
            <person name="Jurgens J.A."/>
            <person name="Kallen N."/>
            <person name="Kersten P."/>
            <person name="Kohler A."/>
            <person name="Kuees U."/>
            <person name="Kumar T.K.A."/>
            <person name="Kuo A."/>
            <person name="LaButti K."/>
            <person name="Larrondo L.F."/>
            <person name="Lindquist E."/>
            <person name="Ling A."/>
            <person name="Lombard V."/>
            <person name="Lucas S."/>
            <person name="Lundell T."/>
            <person name="Martin R."/>
            <person name="McLaughlin D.J."/>
            <person name="Morgenstern I."/>
            <person name="Morin E."/>
            <person name="Murat C."/>
            <person name="Nagy L.G."/>
            <person name="Nolan M."/>
            <person name="Ohm R.A."/>
            <person name="Patyshakuliyeva A."/>
            <person name="Rokas A."/>
            <person name="Ruiz-Duenas F.J."/>
            <person name="Sabat G."/>
            <person name="Salamov A."/>
            <person name="Samejima M."/>
            <person name="Schmutz J."/>
            <person name="Slot J.C."/>
            <person name="St John F."/>
            <person name="Stenlid J."/>
            <person name="Sun H."/>
            <person name="Sun S."/>
            <person name="Syed K."/>
            <person name="Tsang A."/>
            <person name="Wiebenga A."/>
            <person name="Young D."/>
            <person name="Pisabarro A."/>
            <person name="Eastwood D.C."/>
            <person name="Martin F."/>
            <person name="Cullen D."/>
            <person name="Grigoriev I.V."/>
            <person name="Hibbett D.S."/>
        </authorList>
    </citation>
    <scope>NUCLEOTIDE SEQUENCE [LARGE SCALE GENOMIC DNA]</scope>
    <source>
        <strain evidence="3">RWD-64-598 SS2</strain>
    </source>
</reference>
<feature type="compositionally biased region" description="Low complexity" evidence="1">
    <location>
        <begin position="128"/>
        <end position="138"/>
    </location>
</feature>
<proteinExistence type="predicted"/>
<evidence type="ECO:0000313" key="3">
    <source>
        <dbReference type="Proteomes" id="UP000053558"/>
    </source>
</evidence>
<dbReference type="EMBL" id="JH711575">
    <property type="protein sequence ID" value="EIW83969.1"/>
    <property type="molecule type" value="Genomic_DNA"/>
</dbReference>
<feature type="compositionally biased region" description="Polar residues" evidence="1">
    <location>
        <begin position="54"/>
        <end position="64"/>
    </location>
</feature>
<dbReference type="AlphaFoldDB" id="A0A5M3MXZ5"/>
<dbReference type="RefSeq" id="XP_007765810.1">
    <property type="nucleotide sequence ID" value="XM_007767620.1"/>
</dbReference>
<evidence type="ECO:0000313" key="2">
    <source>
        <dbReference type="EMBL" id="EIW83969.1"/>
    </source>
</evidence>
<sequence length="149" mass="15733">MSSKLAFSSIASCAARVRNASPLRAAHPALLGVSAPQCRGEHMSHIRHLAASGDLQTAVKQEASTADDEPDKVDAASQPTRPVEEEKERYTMDPEGTVPDGDPSSSNTDTSKRGRPRKPHSGQFVRGPVSVLPSVDDVPAGHPPNTAFS</sequence>
<dbReference type="Proteomes" id="UP000053558">
    <property type="component" value="Unassembled WGS sequence"/>
</dbReference>
<organism evidence="2 3">
    <name type="scientific">Coniophora puteana (strain RWD-64-598)</name>
    <name type="common">Brown rot fungus</name>
    <dbReference type="NCBI Taxonomy" id="741705"/>
    <lineage>
        <taxon>Eukaryota</taxon>
        <taxon>Fungi</taxon>
        <taxon>Dikarya</taxon>
        <taxon>Basidiomycota</taxon>
        <taxon>Agaricomycotina</taxon>
        <taxon>Agaricomycetes</taxon>
        <taxon>Agaricomycetidae</taxon>
        <taxon>Boletales</taxon>
        <taxon>Coniophorineae</taxon>
        <taxon>Coniophoraceae</taxon>
        <taxon>Coniophora</taxon>
    </lineage>
</organism>
<feature type="compositionally biased region" description="Basic and acidic residues" evidence="1">
    <location>
        <begin position="82"/>
        <end position="92"/>
    </location>
</feature>
<protein>
    <submittedName>
        <fullName evidence="2">Uncharacterized protein</fullName>
    </submittedName>
</protein>
<name>A0A5M3MXZ5_CONPW</name>
<accession>A0A5M3MXZ5</accession>
<keyword evidence="3" id="KW-1185">Reference proteome</keyword>
<gene>
    <name evidence="2" type="ORF">CONPUDRAFT_151016</name>
</gene>
<dbReference type="KEGG" id="cput:CONPUDRAFT_151016"/>